<keyword evidence="5" id="KW-1185">Reference proteome</keyword>
<reference evidence="4" key="1">
    <citation type="submission" date="2016-12" db="EMBL/GenBank/DDBJ databases">
        <authorList>
            <person name="Moulin L."/>
        </authorList>
    </citation>
    <scope>NUCLEOTIDE SEQUENCE [LARGE SCALE GENOMIC DNA]</scope>
    <source>
        <strain evidence="4">STM 7183</strain>
    </source>
</reference>
<dbReference type="InterPro" id="IPR045337">
    <property type="entry name" value="MmgE_PrpD_C"/>
</dbReference>
<dbReference type="PANTHER" id="PTHR16943">
    <property type="entry name" value="2-METHYLCITRATE DEHYDRATASE-RELATED"/>
    <property type="match status" value="1"/>
</dbReference>
<dbReference type="InterPro" id="IPR042183">
    <property type="entry name" value="MmgE/PrpD_sf_1"/>
</dbReference>
<comment type="similarity">
    <text evidence="1">Belongs to the PrpD family.</text>
</comment>
<dbReference type="SUPFAM" id="SSF103378">
    <property type="entry name" value="2-methylcitrate dehydratase PrpD"/>
    <property type="match status" value="1"/>
</dbReference>
<dbReference type="Gene3D" id="3.30.1330.120">
    <property type="entry name" value="2-methylcitrate dehydratase PrpD"/>
    <property type="match status" value="1"/>
</dbReference>
<dbReference type="Pfam" id="PF03972">
    <property type="entry name" value="MmgE_PrpD_N"/>
    <property type="match status" value="1"/>
</dbReference>
<dbReference type="EMBL" id="CYGY02000011">
    <property type="protein sequence ID" value="SIT36917.1"/>
    <property type="molecule type" value="Genomic_DNA"/>
</dbReference>
<evidence type="ECO:0000313" key="5">
    <source>
        <dbReference type="Proteomes" id="UP000195569"/>
    </source>
</evidence>
<dbReference type="InterPro" id="IPR005656">
    <property type="entry name" value="MmgE_PrpD"/>
</dbReference>
<comment type="caution">
    <text evidence="4">The sequence shown here is derived from an EMBL/GenBank/DDBJ whole genome shotgun (WGS) entry which is preliminary data.</text>
</comment>
<dbReference type="InterPro" id="IPR036148">
    <property type="entry name" value="MmgE/PrpD_sf"/>
</dbReference>
<dbReference type="PANTHER" id="PTHR16943:SF8">
    <property type="entry name" value="2-METHYLCITRATE DEHYDRATASE"/>
    <property type="match status" value="1"/>
</dbReference>
<evidence type="ECO:0000259" key="3">
    <source>
        <dbReference type="Pfam" id="PF19305"/>
    </source>
</evidence>
<name>A0A1N7RP74_9BURK</name>
<evidence type="ECO:0000259" key="2">
    <source>
        <dbReference type="Pfam" id="PF03972"/>
    </source>
</evidence>
<dbReference type="OrthoDB" id="8680281at2"/>
<proteinExistence type="inferred from homology"/>
<gene>
    <name evidence="4" type="ORF">BN2476_110006</name>
</gene>
<sequence length="456" mass="48838">MTIARWFGDRIAAFRFEDLPPEALRWARIGIVDTVGVTLAGASERCTRLAHAVASPSAGDALVFGRRERMKPSDAAFVNGTAAHALDFDDCSNTLGGHPSAPILPALFALAEQVHASGREFVSAYVAGFETQARLAHAVNFHHYDKGWHPTATLGVFGACAAASRLMRLDASQTATALSIAASFASGVKANFGTMTKPLHVGHASRNGLIAAWLAREGFTAGDEAFEHRQGFFNVYNGAGNYDADAAMRAWADPLDIVEPGIAIKQYPCCGSTHPAIDAMLMLVAEQGLTPEKVERVISRTHPRRLRHTNRPQPKSALDAKFSVQYCVARALAQGSVVLSDFEGDAYANAAIQAVMKKVTAEPDPLAGRQPDHFGAEVVVELRDGSRVSKRVARAAGRTSANPLPDERIEAKFLDCASHALTTDASERALAALWQVERLDDIAGFTAQMEAGLKPD</sequence>
<feature type="domain" description="MmgE/PrpD N-terminal" evidence="2">
    <location>
        <begin position="9"/>
        <end position="241"/>
    </location>
</feature>
<dbReference type="AlphaFoldDB" id="A0A1N7RP74"/>
<dbReference type="InterPro" id="IPR042188">
    <property type="entry name" value="MmgE/PrpD_sf_2"/>
</dbReference>
<accession>A0A1N7RP74</accession>
<protein>
    <submittedName>
        <fullName evidence="4">MmgE/PrpD family protein</fullName>
    </submittedName>
</protein>
<dbReference type="GO" id="GO:0016829">
    <property type="term" value="F:lyase activity"/>
    <property type="evidence" value="ECO:0007669"/>
    <property type="project" value="InterPro"/>
</dbReference>
<dbReference type="Proteomes" id="UP000195569">
    <property type="component" value="Unassembled WGS sequence"/>
</dbReference>
<dbReference type="Gene3D" id="1.10.4100.10">
    <property type="entry name" value="2-methylcitrate dehydratase PrpD"/>
    <property type="match status" value="1"/>
</dbReference>
<dbReference type="RefSeq" id="WP_087732971.1">
    <property type="nucleotide sequence ID" value="NZ_CYGY02000011.1"/>
</dbReference>
<dbReference type="Pfam" id="PF19305">
    <property type="entry name" value="MmgE_PrpD_C"/>
    <property type="match status" value="1"/>
</dbReference>
<dbReference type="InterPro" id="IPR045336">
    <property type="entry name" value="MmgE_PrpD_N"/>
</dbReference>
<feature type="domain" description="MmgE/PrpD C-terminal" evidence="3">
    <location>
        <begin position="267"/>
        <end position="432"/>
    </location>
</feature>
<evidence type="ECO:0000256" key="1">
    <source>
        <dbReference type="ARBA" id="ARBA00006174"/>
    </source>
</evidence>
<organism evidence="4 5">
    <name type="scientific">Paraburkholderia piptadeniae</name>
    <dbReference type="NCBI Taxonomy" id="1701573"/>
    <lineage>
        <taxon>Bacteria</taxon>
        <taxon>Pseudomonadati</taxon>
        <taxon>Pseudomonadota</taxon>
        <taxon>Betaproteobacteria</taxon>
        <taxon>Burkholderiales</taxon>
        <taxon>Burkholderiaceae</taxon>
        <taxon>Paraburkholderia</taxon>
    </lineage>
</organism>
<evidence type="ECO:0000313" key="4">
    <source>
        <dbReference type="EMBL" id="SIT36917.1"/>
    </source>
</evidence>